<dbReference type="PROSITE" id="PS51186">
    <property type="entry name" value="GNAT"/>
    <property type="match status" value="1"/>
</dbReference>
<dbReference type="InterPro" id="IPR016181">
    <property type="entry name" value="Acyl_CoA_acyltransferase"/>
</dbReference>
<feature type="domain" description="N-acetyltransferase" evidence="2">
    <location>
        <begin position="2"/>
        <end position="90"/>
    </location>
</feature>
<feature type="domain" description="N-acetyltransferase" evidence="1">
    <location>
        <begin position="1"/>
        <end position="98"/>
    </location>
</feature>
<accession>A0A6N2SPW3</accession>
<dbReference type="Pfam" id="PF14542">
    <property type="entry name" value="Acetyltransf_CG"/>
    <property type="match status" value="1"/>
</dbReference>
<sequence>MKSIVEKERILLFCEDGTRAGFVTFPSVNSKVSNIDHIFVEPAHRGKGVASQLMELALAQLESQGRQVILTCPYAQKWLPQHPEWSHMPARDIRFSHH</sequence>
<evidence type="ECO:0000259" key="2">
    <source>
        <dbReference type="PROSITE" id="PS51729"/>
    </source>
</evidence>
<name>A0A6N2SPW3_9FIRM</name>
<dbReference type="CDD" id="cd04301">
    <property type="entry name" value="NAT_SF"/>
    <property type="match status" value="1"/>
</dbReference>
<dbReference type="Gene3D" id="3.40.630.30">
    <property type="match status" value="1"/>
</dbReference>
<dbReference type="InterPro" id="IPR000182">
    <property type="entry name" value="GNAT_dom"/>
</dbReference>
<evidence type="ECO:0000313" key="3">
    <source>
        <dbReference type="EMBL" id="VYS95733.1"/>
    </source>
</evidence>
<dbReference type="PANTHER" id="PTHR31435">
    <property type="entry name" value="PROTEIN NATD1"/>
    <property type="match status" value="1"/>
</dbReference>
<protein>
    <submittedName>
        <fullName evidence="3">Acetyltransferase (GNAT) family protein</fullName>
    </submittedName>
</protein>
<keyword evidence="3" id="KW-0808">Transferase</keyword>
<dbReference type="GO" id="GO:0016747">
    <property type="term" value="F:acyltransferase activity, transferring groups other than amino-acyl groups"/>
    <property type="evidence" value="ECO:0007669"/>
    <property type="project" value="InterPro"/>
</dbReference>
<evidence type="ECO:0000259" key="1">
    <source>
        <dbReference type="PROSITE" id="PS51186"/>
    </source>
</evidence>
<dbReference type="PROSITE" id="PS51729">
    <property type="entry name" value="GNAT_YJDJ"/>
    <property type="match status" value="1"/>
</dbReference>
<gene>
    <name evidence="3" type="ORF">AULFYP135_01068</name>
</gene>
<dbReference type="AlphaFoldDB" id="A0A6N2SPW3"/>
<dbReference type="InterPro" id="IPR031165">
    <property type="entry name" value="GNAT_YJDJ"/>
</dbReference>
<reference evidence="3" key="1">
    <citation type="submission" date="2019-11" db="EMBL/GenBank/DDBJ databases">
        <authorList>
            <person name="Feng L."/>
        </authorList>
    </citation>
    <scope>NUCLEOTIDE SEQUENCE</scope>
    <source>
        <strain evidence="3">AundefinedLFYP135</strain>
    </source>
</reference>
<proteinExistence type="predicted"/>
<dbReference type="PANTHER" id="PTHR31435:SF10">
    <property type="entry name" value="BSR4717 PROTEIN"/>
    <property type="match status" value="1"/>
</dbReference>
<dbReference type="InterPro" id="IPR045057">
    <property type="entry name" value="Gcn5-rel_NAT"/>
</dbReference>
<organism evidence="3">
    <name type="scientific">uncultured Anaerotruncus sp</name>
    <dbReference type="NCBI Taxonomy" id="905011"/>
    <lineage>
        <taxon>Bacteria</taxon>
        <taxon>Bacillati</taxon>
        <taxon>Bacillota</taxon>
        <taxon>Clostridia</taxon>
        <taxon>Eubacteriales</taxon>
        <taxon>Oscillospiraceae</taxon>
        <taxon>Anaerotruncus</taxon>
        <taxon>environmental samples</taxon>
    </lineage>
</organism>
<dbReference type="EMBL" id="CACRSL010000003">
    <property type="protein sequence ID" value="VYS95733.1"/>
    <property type="molecule type" value="Genomic_DNA"/>
</dbReference>
<dbReference type="SUPFAM" id="SSF55729">
    <property type="entry name" value="Acyl-CoA N-acyltransferases (Nat)"/>
    <property type="match status" value="1"/>
</dbReference>